<dbReference type="Proteomes" id="UP000546200">
    <property type="component" value="Unassembled WGS sequence"/>
</dbReference>
<dbReference type="SUPFAM" id="SSF51261">
    <property type="entry name" value="Duplicated hybrid motif"/>
    <property type="match status" value="1"/>
</dbReference>
<proteinExistence type="predicted"/>
<protein>
    <submittedName>
        <fullName evidence="3">Septal ring factor EnvC (AmiA/AmiB activator)</fullName>
    </submittedName>
</protein>
<feature type="domain" description="M23ase beta-sheet core" evidence="2">
    <location>
        <begin position="299"/>
        <end position="388"/>
    </location>
</feature>
<dbReference type="InterPro" id="IPR016047">
    <property type="entry name" value="M23ase_b-sheet_dom"/>
</dbReference>
<sequence length="394" mass="39853">MRAGSIAGLIACGGMIATLAVGMAGAQGADPDASRRTLASARADAAAAARRASALAAAAARETGAAARAAAQERALAGRVNAAQADLAATRARAALVTTLVAQQRERLARAQEPVARLLAALQSMARRPAIVAIAQPGSVDDMVHLRAVLGSTLPAVQARTAGLRQEIAATRKLAAVAAGTADALRRGRATLEAERTRLALLEARHRAQASALGRGAASEQDRALALGERARDLVDRLEEDGAAKATAAALAPLPDPIPRPLAPGVVLAMAGEHGAYRLPVAGQLVTGLSEVSGNGIRSRGLTLSVRPGASVVAPAGGVVRFARPFRHYGTIIIIDHGSAWSTLVTGLSAAAVNAGERVAAGAVLGAAAVGEDPRVTVELRRRGRPVDITALLG</sequence>
<dbReference type="PANTHER" id="PTHR21666:SF270">
    <property type="entry name" value="MUREIN HYDROLASE ACTIVATOR ENVC"/>
    <property type="match status" value="1"/>
</dbReference>
<dbReference type="Gene3D" id="2.70.70.10">
    <property type="entry name" value="Glucose Permease (Domain IIA)"/>
    <property type="match status" value="1"/>
</dbReference>
<dbReference type="CDD" id="cd12797">
    <property type="entry name" value="M23_peptidase"/>
    <property type="match status" value="1"/>
</dbReference>
<dbReference type="GO" id="GO:0004222">
    <property type="term" value="F:metalloendopeptidase activity"/>
    <property type="evidence" value="ECO:0007669"/>
    <property type="project" value="TreeGrafter"/>
</dbReference>
<name>A0A7W9ESM1_9SPHN</name>
<comment type="caution">
    <text evidence="3">The sequence shown here is derived from an EMBL/GenBank/DDBJ whole genome shotgun (WGS) entry which is preliminary data.</text>
</comment>
<gene>
    <name evidence="3" type="ORF">FHS94_000104</name>
</gene>
<feature type="signal peptide" evidence="1">
    <location>
        <begin position="1"/>
        <end position="26"/>
    </location>
</feature>
<keyword evidence="4" id="KW-1185">Reference proteome</keyword>
<keyword evidence="1" id="KW-0732">Signal</keyword>
<evidence type="ECO:0000313" key="3">
    <source>
        <dbReference type="EMBL" id="MBB5713285.1"/>
    </source>
</evidence>
<dbReference type="InterPro" id="IPR011055">
    <property type="entry name" value="Dup_hybrid_motif"/>
</dbReference>
<reference evidence="3 4" key="1">
    <citation type="submission" date="2020-08" db="EMBL/GenBank/DDBJ databases">
        <title>Genomic Encyclopedia of Type Strains, Phase IV (KMG-IV): sequencing the most valuable type-strain genomes for metagenomic binning, comparative biology and taxonomic classification.</title>
        <authorList>
            <person name="Goeker M."/>
        </authorList>
    </citation>
    <scope>NUCLEOTIDE SEQUENCE [LARGE SCALE GENOMIC DNA]</scope>
    <source>
        <strain evidence="3 4">DSM 100044</strain>
    </source>
</reference>
<dbReference type="EMBL" id="JACIJK010000001">
    <property type="protein sequence ID" value="MBB5713285.1"/>
    <property type="molecule type" value="Genomic_DNA"/>
</dbReference>
<dbReference type="AlphaFoldDB" id="A0A7W9ESM1"/>
<evidence type="ECO:0000256" key="1">
    <source>
        <dbReference type="SAM" id="SignalP"/>
    </source>
</evidence>
<dbReference type="RefSeq" id="WP_343055099.1">
    <property type="nucleotide sequence ID" value="NZ_JACIJK010000001.1"/>
</dbReference>
<dbReference type="InterPro" id="IPR050570">
    <property type="entry name" value="Cell_wall_metabolism_enzyme"/>
</dbReference>
<organism evidence="3 4">
    <name type="scientific">Sphingomonas aerophila</name>
    <dbReference type="NCBI Taxonomy" id="1344948"/>
    <lineage>
        <taxon>Bacteria</taxon>
        <taxon>Pseudomonadati</taxon>
        <taxon>Pseudomonadota</taxon>
        <taxon>Alphaproteobacteria</taxon>
        <taxon>Sphingomonadales</taxon>
        <taxon>Sphingomonadaceae</taxon>
        <taxon>Sphingomonas</taxon>
    </lineage>
</organism>
<accession>A0A7W9ESM1</accession>
<evidence type="ECO:0000259" key="2">
    <source>
        <dbReference type="Pfam" id="PF01551"/>
    </source>
</evidence>
<dbReference type="PANTHER" id="PTHR21666">
    <property type="entry name" value="PEPTIDASE-RELATED"/>
    <property type="match status" value="1"/>
</dbReference>
<dbReference type="Pfam" id="PF01551">
    <property type="entry name" value="Peptidase_M23"/>
    <property type="match status" value="1"/>
</dbReference>
<feature type="chain" id="PRO_5030913498" evidence="1">
    <location>
        <begin position="27"/>
        <end position="394"/>
    </location>
</feature>
<evidence type="ECO:0000313" key="4">
    <source>
        <dbReference type="Proteomes" id="UP000546200"/>
    </source>
</evidence>